<reference evidence="1" key="2">
    <citation type="submission" date="2025-09" db="UniProtKB">
        <authorList>
            <consortium name="EnsemblPlants"/>
        </authorList>
    </citation>
    <scope>IDENTIFICATION</scope>
</reference>
<name>A0ACD5VSQ4_AVESA</name>
<organism evidence="1 2">
    <name type="scientific">Avena sativa</name>
    <name type="common">Oat</name>
    <dbReference type="NCBI Taxonomy" id="4498"/>
    <lineage>
        <taxon>Eukaryota</taxon>
        <taxon>Viridiplantae</taxon>
        <taxon>Streptophyta</taxon>
        <taxon>Embryophyta</taxon>
        <taxon>Tracheophyta</taxon>
        <taxon>Spermatophyta</taxon>
        <taxon>Magnoliopsida</taxon>
        <taxon>Liliopsida</taxon>
        <taxon>Poales</taxon>
        <taxon>Poaceae</taxon>
        <taxon>BOP clade</taxon>
        <taxon>Pooideae</taxon>
        <taxon>Poodae</taxon>
        <taxon>Poeae</taxon>
        <taxon>Poeae Chloroplast Group 1 (Aveneae type)</taxon>
        <taxon>Aveninae</taxon>
        <taxon>Avena</taxon>
    </lineage>
</organism>
<proteinExistence type="predicted"/>
<dbReference type="EnsemblPlants" id="AVESA.00010b.r2.3CG0510470.1">
    <property type="protein sequence ID" value="AVESA.00010b.r2.3CG0510470.1.CDS"/>
    <property type="gene ID" value="AVESA.00010b.r2.3CG0510470"/>
</dbReference>
<accession>A0ACD5VSQ4</accession>
<reference evidence="1" key="1">
    <citation type="submission" date="2021-05" db="EMBL/GenBank/DDBJ databases">
        <authorList>
            <person name="Scholz U."/>
            <person name="Mascher M."/>
            <person name="Fiebig A."/>
        </authorList>
    </citation>
    <scope>NUCLEOTIDE SEQUENCE [LARGE SCALE GENOMIC DNA]</scope>
</reference>
<sequence>MFKTQLAQLCQRRRWAPPVYTNRSEGPPHTPRFHATVAVNGAEFHSPDDDAGSFTAKKAQDLAAMVAFEHLSALPPPPPPPQPETQLPYKSQLQIYAQKRHKVLPLYHTIQIGPPQAMLFKSIVTVDGQTFESPQEYRTVKEAEFAAARVALTSLPQESKPPEKIPAGPTSCTSLPGVQVNYKTQLQIYAQKRGKELPLYNRIQDGPSHVPRFKSIVTIDGKTFESPQYFQTSKDAEFAAAKLALTSLAQEASSQEQFPVQAMPQKNPRHELAQKEGSPVPVYNTSSDGSNHSVASKSTLDTQGKSFQVQPGNTKKQKQMTVAELAFQHSTDIGSQMQQRTANLTDQEIKIVKPGSSLPQVSMVTSDKKNDSNVGHHSCSAGSGIHPPVAGKTQSLDEPIQSGSMETDKPATPKPSTTAKVMDSTPQCTSLRIASRPPTNTSNLAPPPTSTRHVALQSPIEPIQSVKMQNDKLAAPEPRTEAEVMDSTPKCAALSLASRPPTNASNLAATSGTPVALQPPAKPVQCVKMQNEKPAIPEPSTEEAMDVSQPSVEAEAMDVPEPSVEAEVMDSTPEHTSLPLASRPPTNNSNLAVTPTAMSFASDGCGQSMSTNRIKVYPCRPDMVFPEGVSVLPFSDDQWVAISMPFSQP</sequence>
<evidence type="ECO:0000313" key="2">
    <source>
        <dbReference type="Proteomes" id="UP001732700"/>
    </source>
</evidence>
<protein>
    <submittedName>
        <fullName evidence="1">Uncharacterized protein</fullName>
    </submittedName>
</protein>
<evidence type="ECO:0000313" key="1">
    <source>
        <dbReference type="EnsemblPlants" id="AVESA.00010b.r2.3CG0510470.1.CDS"/>
    </source>
</evidence>
<keyword evidence="2" id="KW-1185">Reference proteome</keyword>
<dbReference type="Proteomes" id="UP001732700">
    <property type="component" value="Chromosome 3C"/>
</dbReference>